<dbReference type="SUPFAM" id="SSF140869">
    <property type="entry name" value="GUN4-like"/>
    <property type="match status" value="1"/>
</dbReference>
<accession>A0ABU8YND9</accession>
<dbReference type="EMBL" id="JBBLXS010000159">
    <property type="protein sequence ID" value="MEK0185887.1"/>
    <property type="molecule type" value="Genomic_DNA"/>
</dbReference>
<dbReference type="Pfam" id="PF05419">
    <property type="entry name" value="GUN4"/>
    <property type="match status" value="1"/>
</dbReference>
<evidence type="ECO:0000313" key="2">
    <source>
        <dbReference type="EMBL" id="MEK0185887.1"/>
    </source>
</evidence>
<dbReference type="RefSeq" id="WP_340523265.1">
    <property type="nucleotide sequence ID" value="NZ_JBBLXS010000159.1"/>
</dbReference>
<dbReference type="InterPro" id="IPR037215">
    <property type="entry name" value="GUN4-like_sf"/>
</dbReference>
<comment type="caution">
    <text evidence="2">The sequence shown here is derived from an EMBL/GenBank/DDBJ whole genome shotgun (WGS) entry which is preliminary data.</text>
</comment>
<dbReference type="PANTHER" id="PTHR34800">
    <property type="entry name" value="TETRAPYRROLE-BINDING PROTEIN, CHLOROPLASTIC"/>
    <property type="match status" value="1"/>
</dbReference>
<dbReference type="Gene3D" id="1.10.10.1770">
    <property type="entry name" value="Gun4-like"/>
    <property type="match status" value="1"/>
</dbReference>
<proteinExistence type="predicted"/>
<name>A0ABU8YND9_9CYAN</name>
<dbReference type="InterPro" id="IPR008629">
    <property type="entry name" value="GUN4-like"/>
</dbReference>
<reference evidence="2 3" key="1">
    <citation type="journal article" date="2020" name="Harmful Algae">
        <title>Molecular and morphological characterization of a novel dihydroanatoxin-a producing Microcoleus species (cyanobacteria) from the Russian River, California, USA.</title>
        <authorList>
            <person name="Conklin K.Y."/>
            <person name="Stancheva R."/>
            <person name="Otten T.G."/>
            <person name="Fadness R."/>
            <person name="Boyer G.L."/>
            <person name="Read B."/>
            <person name="Zhang X."/>
            <person name="Sheath R.G."/>
        </authorList>
    </citation>
    <scope>NUCLEOTIDE SEQUENCE [LARGE SCALE GENOMIC DNA]</scope>
    <source>
        <strain evidence="2 3">PTRS2</strain>
    </source>
</reference>
<organism evidence="2 3">
    <name type="scientific">Microcoleus anatoxicus PTRS2</name>
    <dbReference type="NCBI Taxonomy" id="2705321"/>
    <lineage>
        <taxon>Bacteria</taxon>
        <taxon>Bacillati</taxon>
        <taxon>Cyanobacteriota</taxon>
        <taxon>Cyanophyceae</taxon>
        <taxon>Oscillatoriophycideae</taxon>
        <taxon>Oscillatoriales</taxon>
        <taxon>Microcoleaceae</taxon>
        <taxon>Microcoleus</taxon>
        <taxon>Microcoleus anatoxicus</taxon>
    </lineage>
</organism>
<dbReference type="PANTHER" id="PTHR34800:SF1">
    <property type="entry name" value="TETRAPYRROLE-BINDING PROTEIN, CHLOROPLASTIC"/>
    <property type="match status" value="1"/>
</dbReference>
<keyword evidence="3" id="KW-1185">Reference proteome</keyword>
<feature type="domain" description="GUN4-like" evidence="1">
    <location>
        <begin position="13"/>
        <end position="144"/>
    </location>
</feature>
<dbReference type="Gene3D" id="1.25.40.620">
    <property type="match status" value="1"/>
</dbReference>
<evidence type="ECO:0000313" key="3">
    <source>
        <dbReference type="Proteomes" id="UP001384579"/>
    </source>
</evidence>
<protein>
    <submittedName>
        <fullName evidence="2">GUN4 domain-containing protein</fullName>
    </submittedName>
</protein>
<dbReference type="CDD" id="cd16383">
    <property type="entry name" value="GUN4"/>
    <property type="match status" value="1"/>
</dbReference>
<evidence type="ECO:0000259" key="1">
    <source>
        <dbReference type="Pfam" id="PF05419"/>
    </source>
</evidence>
<dbReference type="Proteomes" id="UP001384579">
    <property type="component" value="Unassembled WGS sequence"/>
</dbReference>
<gene>
    <name evidence="2" type="ORF">WMG39_13675</name>
</gene>
<sequence>MFKMQINDVKLVSAVGIDYSNLRNLLAAKKWQEADEETTKLMLRAAKCEEKGWLDRESIQEFPCEDLHTIDQLWEEYSNGHFGFSVQNRIYQSLGGSNEYDSDVWETFRYIVGWLKKGERLYYNDLTFSEKAPAAHLPVVGLFVGFVGKGIKADSFDRQCALMAGLGGVVFDALASRLLKCNL</sequence>